<feature type="compositionally biased region" description="Basic residues" evidence="1">
    <location>
        <begin position="188"/>
        <end position="200"/>
    </location>
</feature>
<dbReference type="Proteomes" id="UP000225322">
    <property type="component" value="Segment"/>
</dbReference>
<evidence type="ECO:0000256" key="1">
    <source>
        <dbReference type="SAM" id="MobiDB-lite"/>
    </source>
</evidence>
<dbReference type="EMBL" id="KT001913">
    <property type="protein sequence ID" value="AKU43510.1"/>
    <property type="molecule type" value="Genomic_DNA"/>
</dbReference>
<name>A0A0K1LN04_9CAUD</name>
<protein>
    <submittedName>
        <fullName evidence="2">Uncharacterized protein</fullName>
    </submittedName>
</protein>
<accession>A0A0K1LN04</accession>
<organism evidence="2 3">
    <name type="scientific">Caulobacter phage Sansa</name>
    <dbReference type="NCBI Taxonomy" id="1675600"/>
    <lineage>
        <taxon>Viruses</taxon>
        <taxon>Duplodnaviria</taxon>
        <taxon>Heunggongvirae</taxon>
        <taxon>Uroviricota</taxon>
        <taxon>Caudoviricetes</taxon>
        <taxon>Sansavirus</taxon>
        <taxon>Sansavirus sansa</taxon>
        <taxon>Caulobacter virus Sansa</taxon>
    </lineage>
</organism>
<gene>
    <name evidence="2" type="ORF">CPT_Sansa106</name>
</gene>
<sequence>MGDQPDDFEKILDMASDSDMFTRDRWPDVALSHWPQVIMTTTPTTFPSGDGWFKKLYDRVNDVVFIPLEMSPDEFEERWPDIKDGLQLLFESPDCAGHSGAIERKGGPLRVMVVGKSRENLHGHQFSFSLIDDPAEEFRNWGPKEPRVGGRERLEQIAAALGMKETVELKETKTFPHRDDQRPWTTPNRKRFKRANRRRK</sequence>
<proteinExistence type="predicted"/>
<evidence type="ECO:0000313" key="3">
    <source>
        <dbReference type="Proteomes" id="UP000225322"/>
    </source>
</evidence>
<evidence type="ECO:0000313" key="2">
    <source>
        <dbReference type="EMBL" id="AKU43510.1"/>
    </source>
</evidence>
<feature type="compositionally biased region" description="Basic and acidic residues" evidence="1">
    <location>
        <begin position="168"/>
        <end position="182"/>
    </location>
</feature>
<keyword evidence="3" id="KW-1185">Reference proteome</keyword>
<feature type="region of interest" description="Disordered" evidence="1">
    <location>
        <begin position="168"/>
        <end position="200"/>
    </location>
</feature>
<reference evidence="2 3" key="1">
    <citation type="journal article" date="2015" name="Genome Announc.">
        <title>Complete Genome Sequence of Caulobacter crescentus Siphophage Sansa.</title>
        <authorList>
            <person name="Vara L."/>
            <person name="Kane A.A."/>
            <person name="Cahill J.L."/>
            <person name="Rasche E.S."/>
            <person name="Kuty Everett G.F."/>
        </authorList>
    </citation>
    <scope>NUCLEOTIDE SEQUENCE [LARGE SCALE GENOMIC DNA]</scope>
</reference>